<keyword evidence="1" id="KW-0472">Membrane</keyword>
<dbReference type="PANTHER" id="PTHR30336:SF20">
    <property type="entry name" value="DUF218 DOMAIN-CONTAINING PROTEIN"/>
    <property type="match status" value="1"/>
</dbReference>
<reference evidence="3 4" key="1">
    <citation type="submission" date="2019-09" db="EMBL/GenBank/DDBJ databases">
        <title>Phylogeny of genus Pseudoclavibacter and closely related genus.</title>
        <authorList>
            <person name="Li Y."/>
        </authorList>
    </citation>
    <scope>NUCLEOTIDE SEQUENCE [LARGE SCALE GENOMIC DNA]</scope>
    <source>
        <strain evidence="3 4">DSM 23821</strain>
    </source>
</reference>
<keyword evidence="1" id="KW-1133">Transmembrane helix</keyword>
<dbReference type="EMBL" id="WBJZ01000011">
    <property type="protein sequence ID" value="KAB1656746.1"/>
    <property type="molecule type" value="Genomic_DNA"/>
</dbReference>
<feature type="domain" description="DUF218" evidence="2">
    <location>
        <begin position="57"/>
        <end position="171"/>
    </location>
</feature>
<protein>
    <submittedName>
        <fullName evidence="3">YdcF family protein</fullName>
    </submittedName>
</protein>
<evidence type="ECO:0000259" key="2">
    <source>
        <dbReference type="Pfam" id="PF02698"/>
    </source>
</evidence>
<evidence type="ECO:0000256" key="1">
    <source>
        <dbReference type="SAM" id="Phobius"/>
    </source>
</evidence>
<dbReference type="PANTHER" id="PTHR30336">
    <property type="entry name" value="INNER MEMBRANE PROTEIN, PROBABLE PERMEASE"/>
    <property type="match status" value="1"/>
</dbReference>
<dbReference type="OrthoDB" id="3259960at2"/>
<gene>
    <name evidence="3" type="ORF">F8O01_10225</name>
</gene>
<name>A0A7J5BTE4_9MICO</name>
<dbReference type="InterPro" id="IPR014729">
    <property type="entry name" value="Rossmann-like_a/b/a_fold"/>
</dbReference>
<sequence length="219" mass="24597">MRHSRSRRVRVTATRALLAITIVGSVSVWLASDRAHRLASRRGFSSTVLETREPYRQAVVVLGYRNRGSRANLVNRIRVRSALRALDAAAAERVLVCCGGAVGGPVPEAELLAAYARERGVRDPIRLDRTSRTTVENVRNAIPLVEDTDRIAFVSDPLHAERARLILRRLRPDLAWRLESGREYRFGWHPIITIVTALRAPEAMRRTGAMLGTTPHRDR</sequence>
<keyword evidence="1" id="KW-0812">Transmembrane</keyword>
<evidence type="ECO:0000313" key="4">
    <source>
        <dbReference type="Proteomes" id="UP000467240"/>
    </source>
</evidence>
<dbReference type="AlphaFoldDB" id="A0A7J5BTE4"/>
<dbReference type="Pfam" id="PF02698">
    <property type="entry name" value="DUF218"/>
    <property type="match status" value="1"/>
</dbReference>
<dbReference type="Gene3D" id="3.40.50.620">
    <property type="entry name" value="HUPs"/>
    <property type="match status" value="1"/>
</dbReference>
<organism evidence="3 4">
    <name type="scientific">Pseudoclavibacter chungangensis</name>
    <dbReference type="NCBI Taxonomy" id="587635"/>
    <lineage>
        <taxon>Bacteria</taxon>
        <taxon>Bacillati</taxon>
        <taxon>Actinomycetota</taxon>
        <taxon>Actinomycetes</taxon>
        <taxon>Micrococcales</taxon>
        <taxon>Microbacteriaceae</taxon>
        <taxon>Pseudoclavibacter</taxon>
    </lineage>
</organism>
<comment type="caution">
    <text evidence="3">The sequence shown here is derived from an EMBL/GenBank/DDBJ whole genome shotgun (WGS) entry which is preliminary data.</text>
</comment>
<dbReference type="CDD" id="cd06259">
    <property type="entry name" value="YdcF-like"/>
    <property type="match status" value="1"/>
</dbReference>
<dbReference type="GO" id="GO:0005886">
    <property type="term" value="C:plasma membrane"/>
    <property type="evidence" value="ECO:0007669"/>
    <property type="project" value="TreeGrafter"/>
</dbReference>
<dbReference type="InterPro" id="IPR051599">
    <property type="entry name" value="Cell_Envelope_Assoc"/>
</dbReference>
<accession>A0A7J5BTE4</accession>
<dbReference type="InterPro" id="IPR003848">
    <property type="entry name" value="DUF218"/>
</dbReference>
<dbReference type="Proteomes" id="UP000467240">
    <property type="component" value="Unassembled WGS sequence"/>
</dbReference>
<keyword evidence="4" id="KW-1185">Reference proteome</keyword>
<evidence type="ECO:0000313" key="3">
    <source>
        <dbReference type="EMBL" id="KAB1656746.1"/>
    </source>
</evidence>
<feature type="transmembrane region" description="Helical" evidence="1">
    <location>
        <begin position="12"/>
        <end position="32"/>
    </location>
</feature>
<proteinExistence type="predicted"/>